<dbReference type="GO" id="GO:0050504">
    <property type="term" value="F:mannosyl-3-phosphoglycerate synthase activity"/>
    <property type="evidence" value="ECO:0007669"/>
    <property type="project" value="InterPro"/>
</dbReference>
<accession>A0A9W8Y1U3</accession>
<dbReference type="InterPro" id="IPR029044">
    <property type="entry name" value="Nucleotide-diphossugar_trans"/>
</dbReference>
<evidence type="ECO:0008006" key="4">
    <source>
        <dbReference type="Google" id="ProtNLM"/>
    </source>
</evidence>
<sequence length="452" mass="49993">MRLNIVPGSSCIGNVEIHEASRVIELDAGHFKDSNKTGDGNGNPLGSKTGDGNVPFSHASLRAIESQLAIIVPCMNEELTILDGVLHGIPHECLIILVSNSNHCNFRNERALLSDFCHSTQRQGISIHQQDEGLAYAFRVAGMPELVVEKHMPQVKRQSVLRIRNGKGEAMMIGTAIAKLTKKQFVGFIDADNFVAGSVHEYCKAYAAGLHYATRYTDCSNTRTSSGIAYSASKPYAMVRIKWNSKPKVKDGKLVFEKSGRCSRVVNEWMNRLSNALGSDDIQSEVIQTANAGEHAMSLELAMKLRFATGYAVEPFQLIDMWEQFGTETDSYGVSYSTKDTAAPPRRKVQILQIETRNPHFHDISKGHEHIQRMQLQGLSTIYHSSLTPPALKDALWAFMTTDSTFDVQAFGAPEEARVYSPMKMMDFQAFRLALKAHADTVTVSGDAAFLF</sequence>
<evidence type="ECO:0000313" key="3">
    <source>
        <dbReference type="Proteomes" id="UP001140560"/>
    </source>
</evidence>
<keyword evidence="3" id="KW-1185">Reference proteome</keyword>
<comment type="caution">
    <text evidence="2">The sequence shown here is derived from an EMBL/GenBank/DDBJ whole genome shotgun (WGS) entry which is preliminary data.</text>
</comment>
<proteinExistence type="predicted"/>
<dbReference type="GO" id="GO:0005737">
    <property type="term" value="C:cytoplasm"/>
    <property type="evidence" value="ECO:0007669"/>
    <property type="project" value="InterPro"/>
</dbReference>
<dbReference type="OrthoDB" id="10013407at2759"/>
<dbReference type="EMBL" id="JAPEUY010000018">
    <property type="protein sequence ID" value="KAJ4364194.1"/>
    <property type="molecule type" value="Genomic_DNA"/>
</dbReference>
<dbReference type="Proteomes" id="UP001140560">
    <property type="component" value="Unassembled WGS sequence"/>
</dbReference>
<reference evidence="2" key="1">
    <citation type="submission" date="2022-10" db="EMBL/GenBank/DDBJ databases">
        <title>Tapping the CABI collections for fungal endophytes: first genome assemblies for Collariella, Neodidymelliopsis, Ascochyta clinopodiicola, Didymella pomorum, Didymosphaeria variabile, Neocosmospora piperis and Neocucurbitaria cava.</title>
        <authorList>
            <person name="Hill R."/>
        </authorList>
    </citation>
    <scope>NUCLEOTIDE SEQUENCE</scope>
    <source>
        <strain evidence="2">IMI 356814</strain>
    </source>
</reference>
<dbReference type="InterPro" id="IPR012812">
    <property type="entry name" value="Osmo_MPG_synth"/>
</dbReference>
<protein>
    <recommendedName>
        <fullName evidence="4">Mannosyl-3-phosphoglycerate synthase</fullName>
    </recommendedName>
</protein>
<dbReference type="GO" id="GO:0051479">
    <property type="term" value="P:mannosylglycerate biosynthetic process"/>
    <property type="evidence" value="ECO:0007669"/>
    <property type="project" value="InterPro"/>
</dbReference>
<organism evidence="2 3">
    <name type="scientific">Neocucurbitaria cava</name>
    <dbReference type="NCBI Taxonomy" id="798079"/>
    <lineage>
        <taxon>Eukaryota</taxon>
        <taxon>Fungi</taxon>
        <taxon>Dikarya</taxon>
        <taxon>Ascomycota</taxon>
        <taxon>Pezizomycotina</taxon>
        <taxon>Dothideomycetes</taxon>
        <taxon>Pleosporomycetidae</taxon>
        <taxon>Pleosporales</taxon>
        <taxon>Pleosporineae</taxon>
        <taxon>Cucurbitariaceae</taxon>
        <taxon>Neocucurbitaria</taxon>
    </lineage>
</organism>
<dbReference type="AlphaFoldDB" id="A0A9W8Y1U3"/>
<dbReference type="Pfam" id="PF09488">
    <property type="entry name" value="Osmo_MPGsynth"/>
    <property type="match status" value="1"/>
</dbReference>
<evidence type="ECO:0000313" key="2">
    <source>
        <dbReference type="EMBL" id="KAJ4364194.1"/>
    </source>
</evidence>
<gene>
    <name evidence="2" type="ORF">N0V83_009650</name>
</gene>
<feature type="region of interest" description="Disordered" evidence="1">
    <location>
        <begin position="31"/>
        <end position="51"/>
    </location>
</feature>
<evidence type="ECO:0000256" key="1">
    <source>
        <dbReference type="SAM" id="MobiDB-lite"/>
    </source>
</evidence>
<dbReference type="Gene3D" id="3.90.550.10">
    <property type="entry name" value="Spore Coat Polysaccharide Biosynthesis Protein SpsA, Chain A"/>
    <property type="match status" value="1"/>
</dbReference>
<name>A0A9W8Y1U3_9PLEO</name>